<evidence type="ECO:0000256" key="4">
    <source>
        <dbReference type="ARBA" id="ARBA00022989"/>
    </source>
</evidence>
<evidence type="ECO:0000256" key="2">
    <source>
        <dbReference type="ARBA" id="ARBA00022475"/>
    </source>
</evidence>
<sequence>MHKMLTKYFSMAFEALVLNKVRSFLTTLGMVIGVFSVIVMIGLGQSSQANITNQIKGLGAGVLIITPGNPKTQSFGPPGVNTAKTLTLDDATSLEALPGLLYVSPNVFIQAMLKFERNNVPASVLGSNPNIVQARGFKISSGRFFSEQEARVGSPVIVIGYKLARDLFKNTLAEPLGSKVRIENARYRIIGILQEQGSGLFGSVDDQAFMPTKTFQQTIKSGRGLNSILLKVQGEELLPLVEERTKTLLRYRHAIRADEEDDFKVQTQAELLSTVQVVTQVFTFLLAGIAAISLIVGGIGIMNIMLVSVTERTREIGVRKAVGATRRDILIQFLIESGTISLAGGTIGILLGLLVTRIATQAMKLPFVLSEVAIIGAFIFSAGVGMFFGIYPANKASRLDPVDALRYE</sequence>
<dbReference type="Pfam" id="PF12704">
    <property type="entry name" value="MacB_PCD"/>
    <property type="match status" value="1"/>
</dbReference>
<gene>
    <name evidence="10" type="ORF">COW36_06350</name>
</gene>
<evidence type="ECO:0000313" key="10">
    <source>
        <dbReference type="EMBL" id="PIW18146.1"/>
    </source>
</evidence>
<evidence type="ECO:0000259" key="8">
    <source>
        <dbReference type="Pfam" id="PF02687"/>
    </source>
</evidence>
<feature type="domain" description="MacB-like periplasmic core" evidence="9">
    <location>
        <begin position="23"/>
        <end position="246"/>
    </location>
</feature>
<keyword evidence="3 7" id="KW-0812">Transmembrane</keyword>
<organism evidence="10 11">
    <name type="scientific">bacterium (Candidatus Blackallbacteria) CG17_big_fil_post_rev_8_21_14_2_50_48_46</name>
    <dbReference type="NCBI Taxonomy" id="2014261"/>
    <lineage>
        <taxon>Bacteria</taxon>
        <taxon>Candidatus Blackallbacteria</taxon>
    </lineage>
</organism>
<name>A0A2M7G8M5_9BACT</name>
<keyword evidence="2" id="KW-1003">Cell membrane</keyword>
<protein>
    <submittedName>
        <fullName evidence="10">Multidrug ABC transporter substrate-binding protein</fullName>
    </submittedName>
</protein>
<evidence type="ECO:0000256" key="1">
    <source>
        <dbReference type="ARBA" id="ARBA00004651"/>
    </source>
</evidence>
<feature type="domain" description="ABC3 transporter permease C-terminal" evidence="8">
    <location>
        <begin position="289"/>
        <end position="401"/>
    </location>
</feature>
<comment type="subcellular location">
    <subcellularLocation>
        <location evidence="1">Cell membrane</location>
        <topology evidence="1">Multi-pass membrane protein</topology>
    </subcellularLocation>
</comment>
<dbReference type="GO" id="GO:0022857">
    <property type="term" value="F:transmembrane transporter activity"/>
    <property type="evidence" value="ECO:0007669"/>
    <property type="project" value="TreeGrafter"/>
</dbReference>
<comment type="caution">
    <text evidence="10">The sequence shown here is derived from an EMBL/GenBank/DDBJ whole genome shotgun (WGS) entry which is preliminary data.</text>
</comment>
<accession>A0A2M7G8M5</accession>
<evidence type="ECO:0000313" key="11">
    <source>
        <dbReference type="Proteomes" id="UP000231019"/>
    </source>
</evidence>
<comment type="similarity">
    <text evidence="6">Belongs to the ABC-4 integral membrane protein family.</text>
</comment>
<feature type="transmembrane region" description="Helical" evidence="7">
    <location>
        <begin position="367"/>
        <end position="391"/>
    </location>
</feature>
<dbReference type="Proteomes" id="UP000231019">
    <property type="component" value="Unassembled WGS sequence"/>
</dbReference>
<dbReference type="EMBL" id="PFFQ01000014">
    <property type="protein sequence ID" value="PIW18146.1"/>
    <property type="molecule type" value="Genomic_DNA"/>
</dbReference>
<dbReference type="PANTHER" id="PTHR30572:SF4">
    <property type="entry name" value="ABC TRANSPORTER PERMEASE YTRF"/>
    <property type="match status" value="1"/>
</dbReference>
<reference evidence="10 11" key="1">
    <citation type="submission" date="2017-09" db="EMBL/GenBank/DDBJ databases">
        <title>Depth-based differentiation of microbial function through sediment-hosted aquifers and enrichment of novel symbionts in the deep terrestrial subsurface.</title>
        <authorList>
            <person name="Probst A.J."/>
            <person name="Ladd B."/>
            <person name="Jarett J.K."/>
            <person name="Geller-Mcgrath D.E."/>
            <person name="Sieber C.M."/>
            <person name="Emerson J.B."/>
            <person name="Anantharaman K."/>
            <person name="Thomas B.C."/>
            <person name="Malmstrom R."/>
            <person name="Stieglmeier M."/>
            <person name="Klingl A."/>
            <person name="Woyke T."/>
            <person name="Ryan C.M."/>
            <person name="Banfield J.F."/>
        </authorList>
    </citation>
    <scope>NUCLEOTIDE SEQUENCE [LARGE SCALE GENOMIC DNA]</scope>
    <source>
        <strain evidence="10">CG17_big_fil_post_rev_8_21_14_2_50_48_46</strain>
    </source>
</reference>
<proteinExistence type="inferred from homology"/>
<feature type="transmembrane region" description="Helical" evidence="7">
    <location>
        <begin position="21"/>
        <end position="43"/>
    </location>
</feature>
<evidence type="ECO:0000256" key="7">
    <source>
        <dbReference type="SAM" id="Phobius"/>
    </source>
</evidence>
<evidence type="ECO:0000259" key="9">
    <source>
        <dbReference type="Pfam" id="PF12704"/>
    </source>
</evidence>
<dbReference type="InterPro" id="IPR050250">
    <property type="entry name" value="Macrolide_Exporter_MacB"/>
</dbReference>
<feature type="transmembrane region" description="Helical" evidence="7">
    <location>
        <begin position="281"/>
        <end position="308"/>
    </location>
</feature>
<dbReference type="Pfam" id="PF02687">
    <property type="entry name" value="FtsX"/>
    <property type="match status" value="1"/>
</dbReference>
<feature type="transmembrane region" description="Helical" evidence="7">
    <location>
        <begin position="329"/>
        <end position="355"/>
    </location>
</feature>
<dbReference type="InterPro" id="IPR003838">
    <property type="entry name" value="ABC3_permease_C"/>
</dbReference>
<dbReference type="AlphaFoldDB" id="A0A2M7G8M5"/>
<dbReference type="PANTHER" id="PTHR30572">
    <property type="entry name" value="MEMBRANE COMPONENT OF TRANSPORTER-RELATED"/>
    <property type="match status" value="1"/>
</dbReference>
<evidence type="ECO:0000256" key="6">
    <source>
        <dbReference type="ARBA" id="ARBA00038076"/>
    </source>
</evidence>
<evidence type="ECO:0000256" key="5">
    <source>
        <dbReference type="ARBA" id="ARBA00023136"/>
    </source>
</evidence>
<keyword evidence="5 7" id="KW-0472">Membrane</keyword>
<dbReference type="InterPro" id="IPR025857">
    <property type="entry name" value="MacB_PCD"/>
</dbReference>
<keyword evidence="4 7" id="KW-1133">Transmembrane helix</keyword>
<dbReference type="GO" id="GO:0005886">
    <property type="term" value="C:plasma membrane"/>
    <property type="evidence" value="ECO:0007669"/>
    <property type="project" value="UniProtKB-SubCell"/>
</dbReference>
<evidence type="ECO:0000256" key="3">
    <source>
        <dbReference type="ARBA" id="ARBA00022692"/>
    </source>
</evidence>